<comment type="caution">
    <text evidence="2">The sequence shown here is derived from an EMBL/GenBank/DDBJ whole genome shotgun (WGS) entry which is preliminary data.</text>
</comment>
<dbReference type="Proteomes" id="UP000276542">
    <property type="component" value="Unassembled WGS sequence"/>
</dbReference>
<accession>A0A3A5HDB7</accession>
<feature type="compositionally biased region" description="Low complexity" evidence="1">
    <location>
        <begin position="35"/>
        <end position="49"/>
    </location>
</feature>
<evidence type="ECO:0000313" key="3">
    <source>
        <dbReference type="Proteomes" id="UP000276542"/>
    </source>
</evidence>
<gene>
    <name evidence="2" type="ORF">D4739_06980</name>
</gene>
<feature type="compositionally biased region" description="Low complexity" evidence="1">
    <location>
        <begin position="1"/>
        <end position="14"/>
    </location>
</feature>
<proteinExistence type="predicted"/>
<dbReference type="AlphaFoldDB" id="A0A3A5HDB7"/>
<evidence type="ECO:0000313" key="2">
    <source>
        <dbReference type="EMBL" id="RJS45994.1"/>
    </source>
</evidence>
<sequence>MERSLASSSISSNSTGAPAASASVGAHQRGPAGEAASVSSDVARSSRPAGKMTTRPSYADMSPQRCT</sequence>
<protein>
    <submittedName>
        <fullName evidence="2">Uncharacterized protein</fullName>
    </submittedName>
</protein>
<dbReference type="EMBL" id="QYRP01000002">
    <property type="protein sequence ID" value="RJS45994.1"/>
    <property type="molecule type" value="Genomic_DNA"/>
</dbReference>
<organism evidence="2 3">
    <name type="scientific">Nocardioides cavernaquae</name>
    <dbReference type="NCBI Taxonomy" id="2321396"/>
    <lineage>
        <taxon>Bacteria</taxon>
        <taxon>Bacillati</taxon>
        <taxon>Actinomycetota</taxon>
        <taxon>Actinomycetes</taxon>
        <taxon>Propionibacteriales</taxon>
        <taxon>Nocardioidaceae</taxon>
        <taxon>Nocardioides</taxon>
    </lineage>
</organism>
<keyword evidence="3" id="KW-1185">Reference proteome</keyword>
<feature type="region of interest" description="Disordered" evidence="1">
    <location>
        <begin position="1"/>
        <end position="67"/>
    </location>
</feature>
<evidence type="ECO:0000256" key="1">
    <source>
        <dbReference type="SAM" id="MobiDB-lite"/>
    </source>
</evidence>
<reference evidence="3" key="1">
    <citation type="submission" date="2018-09" db="EMBL/GenBank/DDBJ databases">
        <authorList>
            <person name="Zhu H."/>
        </authorList>
    </citation>
    <scope>NUCLEOTIDE SEQUENCE [LARGE SCALE GENOMIC DNA]</scope>
    <source>
        <strain evidence="3">K1W22B-1</strain>
    </source>
</reference>
<name>A0A3A5HDB7_9ACTN</name>